<keyword evidence="2" id="KW-1185">Reference proteome</keyword>
<dbReference type="EMBL" id="KQ103903">
    <property type="protein sequence ID" value="KMS93334.1"/>
    <property type="molecule type" value="Genomic_DNA"/>
</dbReference>
<dbReference type="Gramene" id="KMS93334">
    <property type="protein sequence ID" value="KMS93334"/>
    <property type="gene ID" value="BVRB_032530"/>
</dbReference>
<dbReference type="AlphaFoldDB" id="A0A0J8AWV6"/>
<reference evidence="1 2" key="1">
    <citation type="journal article" date="2014" name="Nature">
        <title>The genome of the recently domesticated crop plant sugar beet (Beta vulgaris).</title>
        <authorList>
            <person name="Dohm J.C."/>
            <person name="Minoche A.E."/>
            <person name="Holtgrawe D."/>
            <person name="Capella-Gutierrez S."/>
            <person name="Zakrzewski F."/>
            <person name="Tafer H."/>
            <person name="Rupp O."/>
            <person name="Sorensen T.R."/>
            <person name="Stracke R."/>
            <person name="Reinhardt R."/>
            <person name="Goesmann A."/>
            <person name="Kraft T."/>
            <person name="Schulz B."/>
            <person name="Stadler P.F."/>
            <person name="Schmidt T."/>
            <person name="Gabaldon T."/>
            <person name="Lehrach H."/>
            <person name="Weisshaar B."/>
            <person name="Himmelbauer H."/>
        </authorList>
    </citation>
    <scope>NUCLEOTIDE SEQUENCE [LARGE SCALE GENOMIC DNA]</scope>
    <source>
        <tissue evidence="1">Taproot</tissue>
    </source>
</reference>
<dbReference type="Proteomes" id="UP000035740">
    <property type="component" value="Unassembled WGS sequence"/>
</dbReference>
<sequence length="114" mass="13019">MILFSNRVIEPGEEICFAYKTFSNPEEYLSPEVARTKLQNSWSIVCPPNCFCYKKGISELGMKSQELDRYLKENTMYPVQAVAASEQLLSLLDDLNSSYLVRESILYNGFLVGM</sequence>
<organism evidence="1 2">
    <name type="scientific">Beta vulgaris subsp. vulgaris</name>
    <name type="common">Beet</name>
    <dbReference type="NCBI Taxonomy" id="3555"/>
    <lineage>
        <taxon>Eukaryota</taxon>
        <taxon>Viridiplantae</taxon>
        <taxon>Streptophyta</taxon>
        <taxon>Embryophyta</taxon>
        <taxon>Tracheophyta</taxon>
        <taxon>Spermatophyta</taxon>
        <taxon>Magnoliopsida</taxon>
        <taxon>eudicotyledons</taxon>
        <taxon>Gunneridae</taxon>
        <taxon>Pentapetalae</taxon>
        <taxon>Caryophyllales</taxon>
        <taxon>Chenopodiaceae</taxon>
        <taxon>Betoideae</taxon>
        <taxon>Beta</taxon>
    </lineage>
</organism>
<evidence type="ECO:0000313" key="2">
    <source>
        <dbReference type="Proteomes" id="UP000035740"/>
    </source>
</evidence>
<accession>A0A0J8AWV6</accession>
<evidence type="ECO:0008006" key="3">
    <source>
        <dbReference type="Google" id="ProtNLM"/>
    </source>
</evidence>
<name>A0A0J8AWV6_BETVV</name>
<protein>
    <recommendedName>
        <fullName evidence="3">SET domain-containing protein</fullName>
    </recommendedName>
</protein>
<proteinExistence type="predicted"/>
<feature type="non-terminal residue" evidence="1">
    <location>
        <position position="114"/>
    </location>
</feature>
<gene>
    <name evidence="1" type="ORF">BVRB_032530</name>
</gene>
<evidence type="ECO:0000313" key="1">
    <source>
        <dbReference type="EMBL" id="KMS93334.1"/>
    </source>
</evidence>